<name>A0A550C7Q7_9AGAR</name>
<keyword evidence="3" id="KW-1185">Reference proteome</keyword>
<dbReference type="AlphaFoldDB" id="A0A550C7Q7"/>
<sequence length="152" mass="16833">MTSLSTLLRCLHGARRRGSEVDEEILADERRKQMIQIPSGHGTLHRDSGCTRGAAWARRGPRMCRSSRGRSRSRSSGGGVVLKALESCTGRQLDCRFLLLDDVRTSTKRRTEFGDASGVGRSSAQRRTHPRQLSLEEAAAAAWLYMHAGVIR</sequence>
<evidence type="ECO:0000313" key="2">
    <source>
        <dbReference type="EMBL" id="TRM60832.1"/>
    </source>
</evidence>
<evidence type="ECO:0000256" key="1">
    <source>
        <dbReference type="SAM" id="MobiDB-lite"/>
    </source>
</evidence>
<evidence type="ECO:0000313" key="3">
    <source>
        <dbReference type="Proteomes" id="UP000320762"/>
    </source>
</evidence>
<dbReference type="EMBL" id="VDMD01000020">
    <property type="protein sequence ID" value="TRM60832.1"/>
    <property type="molecule type" value="Genomic_DNA"/>
</dbReference>
<comment type="caution">
    <text evidence="2">The sequence shown here is derived from an EMBL/GenBank/DDBJ whole genome shotgun (WGS) entry which is preliminary data.</text>
</comment>
<protein>
    <submittedName>
        <fullName evidence="2">Uncharacterized protein</fullName>
    </submittedName>
</protein>
<proteinExistence type="predicted"/>
<reference evidence="2 3" key="1">
    <citation type="journal article" date="2019" name="New Phytol.">
        <title>Comparative genomics reveals unique wood-decay strategies and fruiting body development in the Schizophyllaceae.</title>
        <authorList>
            <person name="Almasi E."/>
            <person name="Sahu N."/>
            <person name="Krizsan K."/>
            <person name="Balint B."/>
            <person name="Kovacs G.M."/>
            <person name="Kiss B."/>
            <person name="Cseklye J."/>
            <person name="Drula E."/>
            <person name="Henrissat B."/>
            <person name="Nagy I."/>
            <person name="Chovatia M."/>
            <person name="Adam C."/>
            <person name="LaButti K."/>
            <person name="Lipzen A."/>
            <person name="Riley R."/>
            <person name="Grigoriev I.V."/>
            <person name="Nagy L.G."/>
        </authorList>
    </citation>
    <scope>NUCLEOTIDE SEQUENCE [LARGE SCALE GENOMIC DNA]</scope>
    <source>
        <strain evidence="2 3">NL-1724</strain>
    </source>
</reference>
<feature type="region of interest" description="Disordered" evidence="1">
    <location>
        <begin position="111"/>
        <end position="132"/>
    </location>
</feature>
<accession>A0A550C7Q7</accession>
<gene>
    <name evidence="2" type="ORF">BD626DRAFT_122658</name>
</gene>
<organism evidence="2 3">
    <name type="scientific">Schizophyllum amplum</name>
    <dbReference type="NCBI Taxonomy" id="97359"/>
    <lineage>
        <taxon>Eukaryota</taxon>
        <taxon>Fungi</taxon>
        <taxon>Dikarya</taxon>
        <taxon>Basidiomycota</taxon>
        <taxon>Agaricomycotina</taxon>
        <taxon>Agaricomycetes</taxon>
        <taxon>Agaricomycetidae</taxon>
        <taxon>Agaricales</taxon>
        <taxon>Schizophyllaceae</taxon>
        <taxon>Schizophyllum</taxon>
    </lineage>
</organism>
<dbReference type="Proteomes" id="UP000320762">
    <property type="component" value="Unassembled WGS sequence"/>
</dbReference>